<reference evidence="16" key="2">
    <citation type="submission" date="2021-04" db="EMBL/GenBank/DDBJ databases">
        <title>Isolation and genomic analysis of the ibuprofen-degrading bacterium Sphingomonas strain MPO218.</title>
        <authorList>
            <person name="Aulestia M."/>
            <person name="Flores A."/>
            <person name="Mangas E.L."/>
            <person name="Perez-Pulido A.J."/>
            <person name="Santero E."/>
            <person name="Camacho E.M."/>
        </authorList>
    </citation>
    <scope>NUCLEOTIDE SEQUENCE</scope>
    <source>
        <strain evidence="16">MPO218</strain>
    </source>
</reference>
<dbReference type="SUPFAM" id="SSF56935">
    <property type="entry name" value="Porins"/>
    <property type="match status" value="1"/>
</dbReference>
<keyword evidence="16" id="KW-0675">Receptor</keyword>
<evidence type="ECO:0000256" key="5">
    <source>
        <dbReference type="ARBA" id="ARBA00022692"/>
    </source>
</evidence>
<dbReference type="PROSITE" id="PS52016">
    <property type="entry name" value="TONB_DEPENDENT_REC_3"/>
    <property type="match status" value="1"/>
</dbReference>
<keyword evidence="10 11" id="KW-0998">Cell outer membrane</keyword>
<evidence type="ECO:0000256" key="2">
    <source>
        <dbReference type="ARBA" id="ARBA00022448"/>
    </source>
</evidence>
<protein>
    <submittedName>
        <fullName evidence="16">TonB-dependent receptor</fullName>
    </submittedName>
</protein>
<name>A0A975HDU9_9SPHN</name>
<evidence type="ECO:0000256" key="13">
    <source>
        <dbReference type="SAM" id="SignalP"/>
    </source>
</evidence>
<dbReference type="InterPro" id="IPR039426">
    <property type="entry name" value="TonB-dep_rcpt-like"/>
</dbReference>
<dbReference type="Gene3D" id="2.40.170.20">
    <property type="entry name" value="TonB-dependent receptor, beta-barrel domain"/>
    <property type="match status" value="1"/>
</dbReference>
<keyword evidence="6" id="KW-0408">Iron</keyword>
<keyword evidence="3 11" id="KW-1134">Transmembrane beta strand</keyword>
<evidence type="ECO:0000256" key="7">
    <source>
        <dbReference type="ARBA" id="ARBA00023065"/>
    </source>
</evidence>
<keyword evidence="8 12" id="KW-0798">TonB box</keyword>
<feature type="chain" id="PRO_5037938251" evidence="13">
    <location>
        <begin position="28"/>
        <end position="767"/>
    </location>
</feature>
<evidence type="ECO:0000256" key="8">
    <source>
        <dbReference type="ARBA" id="ARBA00023077"/>
    </source>
</evidence>
<evidence type="ECO:0000259" key="14">
    <source>
        <dbReference type="Pfam" id="PF00593"/>
    </source>
</evidence>
<keyword evidence="9 11" id="KW-0472">Membrane</keyword>
<evidence type="ECO:0000256" key="9">
    <source>
        <dbReference type="ARBA" id="ARBA00023136"/>
    </source>
</evidence>
<gene>
    <name evidence="16" type="ORF">HRJ34_17345</name>
</gene>
<evidence type="ECO:0000256" key="1">
    <source>
        <dbReference type="ARBA" id="ARBA00004571"/>
    </source>
</evidence>
<evidence type="ECO:0000256" key="4">
    <source>
        <dbReference type="ARBA" id="ARBA00022496"/>
    </source>
</evidence>
<dbReference type="InterPro" id="IPR012910">
    <property type="entry name" value="Plug_dom"/>
</dbReference>
<dbReference type="CDD" id="cd01347">
    <property type="entry name" value="ligand_gated_channel"/>
    <property type="match status" value="1"/>
</dbReference>
<dbReference type="Proteomes" id="UP000664914">
    <property type="component" value="Chromosome"/>
</dbReference>
<keyword evidence="13" id="KW-0732">Signal</keyword>
<evidence type="ECO:0000256" key="10">
    <source>
        <dbReference type="ARBA" id="ARBA00023237"/>
    </source>
</evidence>
<keyword evidence="7" id="KW-0406">Ion transport</keyword>
<comment type="similarity">
    <text evidence="11 12">Belongs to the TonB-dependent receptor family.</text>
</comment>
<evidence type="ECO:0000256" key="6">
    <source>
        <dbReference type="ARBA" id="ARBA00023004"/>
    </source>
</evidence>
<sequence length="767" mass="82917">MRSRQDHIGISGLALMAALICPAAAHAAEDGVGDAAEIVVTAQKREQRVNEVPMSISALSGKELADKGIVKPGDLEKSVPGFSYTVSGYQTPVYILRGVGYFESSLAADPAVSVYVDEVSLPYSAMTIGAGLDLERVEVLKGPQGILFGRNSTGGAINYVAARPTADFGAGMRASYRRFGEVELEGHVTGPISDTLRVRVAARTDQGGDWQRSYTRRDSLGAKDLLVGRAIVEWTPSAAFTAQLNVNGWRDRSDNQAPQLVALIPKTPANIPDVPGTFLYPLAPANDRAADWNAGRSLRNDNSLWQTSLRLGYDLSSDISLTSITSYADYSRYAPIDQDGSTLNIIDSLDVGGIKSFFQELRLSGKTDALTWVFGGNYERDRISERLTSFLGDSTGGRIAGVRYNGAQANNVQIAKTYALFGNAEYEILPGLSIQGGARYTKADRSFDGCSGDVGDGRFAAAFVALQTALKGGRSPIIPIAPGECTSLDANLDPARLVTDFNQDNISWRAGLSWKGEGGLLLYANVSQGYKAGGFPTTTAATLTQFTPVSQEKVVAYEAGFKVPLWDRKIQWNGAVFRMDYTDKQVRGIIPDPVLRTVQALVNVPKSKIEGAEGQVHVRPVRGLDLDFSGTYLHTRVDDFIGLDVFGLQRNFDGSRLPYTPKWQAVADARYAWPVGDRLSAFVGGHLTYHSGTNAQLGGVPVVAIRAYTLVDLNAGIESADGRWKAMLFGENVTNKYYWNSANSISDVVVRYAGMPARYGVSFSFQY</sequence>
<dbReference type="PANTHER" id="PTHR32552">
    <property type="entry name" value="FERRICHROME IRON RECEPTOR-RELATED"/>
    <property type="match status" value="1"/>
</dbReference>
<dbReference type="AlphaFoldDB" id="A0A975HDU9"/>
<comment type="subcellular location">
    <subcellularLocation>
        <location evidence="1 11">Cell outer membrane</location>
        <topology evidence="1 11">Multi-pass membrane protein</topology>
    </subcellularLocation>
</comment>
<evidence type="ECO:0000313" key="17">
    <source>
        <dbReference type="Proteomes" id="UP000664914"/>
    </source>
</evidence>
<keyword evidence="5 11" id="KW-0812">Transmembrane</keyword>
<keyword evidence="2 11" id="KW-0813">Transport</keyword>
<feature type="domain" description="TonB-dependent receptor plug" evidence="15">
    <location>
        <begin position="49"/>
        <end position="156"/>
    </location>
</feature>
<dbReference type="GO" id="GO:0009279">
    <property type="term" value="C:cell outer membrane"/>
    <property type="evidence" value="ECO:0007669"/>
    <property type="project" value="UniProtKB-SubCell"/>
</dbReference>
<organism evidence="16 17">
    <name type="scientific">Rhizorhabdus wittichii</name>
    <dbReference type="NCBI Taxonomy" id="160791"/>
    <lineage>
        <taxon>Bacteria</taxon>
        <taxon>Pseudomonadati</taxon>
        <taxon>Pseudomonadota</taxon>
        <taxon>Alphaproteobacteria</taxon>
        <taxon>Sphingomonadales</taxon>
        <taxon>Sphingomonadaceae</taxon>
        <taxon>Rhizorhabdus</taxon>
    </lineage>
</organism>
<dbReference type="PANTHER" id="PTHR32552:SF81">
    <property type="entry name" value="TONB-DEPENDENT OUTER MEMBRANE RECEPTOR"/>
    <property type="match status" value="1"/>
</dbReference>
<evidence type="ECO:0000256" key="3">
    <source>
        <dbReference type="ARBA" id="ARBA00022452"/>
    </source>
</evidence>
<feature type="domain" description="TonB-dependent receptor-like beta-barrel" evidence="14">
    <location>
        <begin position="277"/>
        <end position="726"/>
    </location>
</feature>
<evidence type="ECO:0000256" key="11">
    <source>
        <dbReference type="PROSITE-ProRule" id="PRU01360"/>
    </source>
</evidence>
<dbReference type="Pfam" id="PF07715">
    <property type="entry name" value="Plug"/>
    <property type="match status" value="1"/>
</dbReference>
<dbReference type="InterPro" id="IPR000531">
    <property type="entry name" value="Beta-barrel_TonB"/>
</dbReference>
<dbReference type="Pfam" id="PF00593">
    <property type="entry name" value="TonB_dep_Rec_b-barrel"/>
    <property type="match status" value="1"/>
</dbReference>
<evidence type="ECO:0000259" key="15">
    <source>
        <dbReference type="Pfam" id="PF07715"/>
    </source>
</evidence>
<dbReference type="GO" id="GO:0006826">
    <property type="term" value="P:iron ion transport"/>
    <property type="evidence" value="ECO:0007669"/>
    <property type="project" value="UniProtKB-KW"/>
</dbReference>
<accession>A0A975HDU9</accession>
<dbReference type="EMBL" id="CP059319">
    <property type="protein sequence ID" value="QTH20114.1"/>
    <property type="molecule type" value="Genomic_DNA"/>
</dbReference>
<evidence type="ECO:0000313" key="16">
    <source>
        <dbReference type="EMBL" id="QTH20114.1"/>
    </source>
</evidence>
<dbReference type="InterPro" id="IPR036942">
    <property type="entry name" value="Beta-barrel_TonB_sf"/>
</dbReference>
<keyword evidence="4" id="KW-0410">Iron transport</keyword>
<feature type="signal peptide" evidence="13">
    <location>
        <begin position="1"/>
        <end position="27"/>
    </location>
</feature>
<evidence type="ECO:0000256" key="12">
    <source>
        <dbReference type="RuleBase" id="RU003357"/>
    </source>
</evidence>
<reference evidence="16" key="1">
    <citation type="submission" date="2020-07" db="EMBL/GenBank/DDBJ databases">
        <authorList>
            <person name="Camacho E."/>
        </authorList>
    </citation>
    <scope>NUCLEOTIDE SEQUENCE</scope>
    <source>
        <strain evidence="16">MPO218</strain>
    </source>
</reference>
<proteinExistence type="inferred from homology"/>